<proteinExistence type="inferred from homology"/>
<dbReference type="EMBL" id="JARBDR010000903">
    <property type="protein sequence ID" value="KAJ8304948.1"/>
    <property type="molecule type" value="Genomic_DNA"/>
</dbReference>
<dbReference type="Pfam" id="PF00644">
    <property type="entry name" value="PARP"/>
    <property type="match status" value="1"/>
</dbReference>
<dbReference type="PANTHER" id="PTHR21328">
    <property type="entry name" value="POLY ADP-RIBOSE POLYMERASE FAMILY, MEMBER PARP"/>
    <property type="match status" value="1"/>
</dbReference>
<keyword evidence="10" id="KW-1185">Reference proteome</keyword>
<organism evidence="9 10">
    <name type="scientific">Tegillarca granosa</name>
    <name type="common">Malaysian cockle</name>
    <name type="synonym">Anadara granosa</name>
    <dbReference type="NCBI Taxonomy" id="220873"/>
    <lineage>
        <taxon>Eukaryota</taxon>
        <taxon>Metazoa</taxon>
        <taxon>Spiralia</taxon>
        <taxon>Lophotrochozoa</taxon>
        <taxon>Mollusca</taxon>
        <taxon>Bivalvia</taxon>
        <taxon>Autobranchia</taxon>
        <taxon>Pteriomorphia</taxon>
        <taxon>Arcoida</taxon>
        <taxon>Arcoidea</taxon>
        <taxon>Arcidae</taxon>
        <taxon>Tegillarca</taxon>
    </lineage>
</organism>
<evidence type="ECO:0000313" key="9">
    <source>
        <dbReference type="EMBL" id="KAJ8304948.1"/>
    </source>
</evidence>
<name>A0ABQ9ENX5_TEGGR</name>
<feature type="compositionally biased region" description="Polar residues" evidence="7">
    <location>
        <begin position="371"/>
        <end position="386"/>
    </location>
</feature>
<dbReference type="CDD" id="cd01341">
    <property type="entry name" value="ADP_ribosyl"/>
    <property type="match status" value="1"/>
</dbReference>
<feature type="domain" description="PARP catalytic" evidence="8">
    <location>
        <begin position="231"/>
        <end position="455"/>
    </location>
</feature>
<sequence length="455" mass="50859">MSARHQKFREDFLLTTELCDKNSWPITENSFLSRYDEPSKSEVLSIPLPKIMTQILQGSSYADCISNLGSDDEDMDDYYNNEDDMETDVSINSLLVNDMESLTELYGDKAVSYRVESPNKITIESLKDGGTGSGKKHSRGVARQSSHPPLMKRLKKNFHRQNSALHSAMGSTASSSKGGEGADLMLKPSTTWFGKNAKQIPSLENGFLVQIYRYVLQRIPTLNEYCVVCDDPHVFQNGAMLKVVDLLIAMTKTACSSHRKKVIFDPYPTVVDPDNSRELALNPKQISFMRTPYQFLLLSSPPAKEAKFQEFKEKHGSTFAFHGSGIENWHSIIRQGLVNGAAYGKGIYLSPLVSVSSGYSRMGYGSHRPMNKSNQQKSNGSRSGPRFLSSNNITCIALCEVITSSELNKHNTIWVLPNPDHVCTRYEDGQVGDSDINTQVDKYKKEIMKAVGYRT</sequence>
<evidence type="ECO:0000256" key="4">
    <source>
        <dbReference type="ARBA" id="ARBA00023027"/>
    </source>
</evidence>
<accession>A0ABQ9ENX5</accession>
<feature type="region of interest" description="Disordered" evidence="7">
    <location>
        <begin position="364"/>
        <end position="386"/>
    </location>
</feature>
<dbReference type="Proteomes" id="UP001217089">
    <property type="component" value="Unassembled WGS sequence"/>
</dbReference>
<dbReference type="SUPFAM" id="SSF56399">
    <property type="entry name" value="ADP-ribosylation"/>
    <property type="match status" value="1"/>
</dbReference>
<evidence type="ECO:0000256" key="2">
    <source>
        <dbReference type="ARBA" id="ARBA00022679"/>
    </source>
</evidence>
<comment type="similarity">
    <text evidence="5">Belongs to the ARTD/PARP family.</text>
</comment>
<protein>
    <recommendedName>
        <fullName evidence="6">Poly [ADP-ribose] polymerase</fullName>
        <shortName evidence="6">PARP</shortName>
        <ecNumber evidence="6">2.4.2.-</ecNumber>
    </recommendedName>
</protein>
<dbReference type="PROSITE" id="PS51059">
    <property type="entry name" value="PARP_CATALYTIC"/>
    <property type="match status" value="1"/>
</dbReference>
<feature type="region of interest" description="Disordered" evidence="7">
    <location>
        <begin position="124"/>
        <end position="149"/>
    </location>
</feature>
<dbReference type="InterPro" id="IPR051838">
    <property type="entry name" value="ARTD_PARP"/>
</dbReference>
<comment type="caution">
    <text evidence="9">The sequence shown here is derived from an EMBL/GenBank/DDBJ whole genome shotgun (WGS) entry which is preliminary data.</text>
</comment>
<keyword evidence="4 6" id="KW-0520">NAD</keyword>
<dbReference type="EC" id="2.4.2.-" evidence="6"/>
<dbReference type="Gene3D" id="3.90.228.10">
    <property type="match status" value="1"/>
</dbReference>
<evidence type="ECO:0000256" key="5">
    <source>
        <dbReference type="ARBA" id="ARBA00024347"/>
    </source>
</evidence>
<evidence type="ECO:0000259" key="8">
    <source>
        <dbReference type="PROSITE" id="PS51059"/>
    </source>
</evidence>
<reference evidence="9 10" key="1">
    <citation type="submission" date="2022-12" db="EMBL/GenBank/DDBJ databases">
        <title>Chromosome-level genome of Tegillarca granosa.</title>
        <authorList>
            <person name="Kim J."/>
        </authorList>
    </citation>
    <scope>NUCLEOTIDE SEQUENCE [LARGE SCALE GENOMIC DNA]</scope>
    <source>
        <strain evidence="9">Teg-2019</strain>
        <tissue evidence="9">Adductor muscle</tissue>
    </source>
</reference>
<evidence type="ECO:0000256" key="3">
    <source>
        <dbReference type="ARBA" id="ARBA00022695"/>
    </source>
</evidence>
<evidence type="ECO:0000256" key="1">
    <source>
        <dbReference type="ARBA" id="ARBA00022676"/>
    </source>
</evidence>
<evidence type="ECO:0000313" key="10">
    <source>
        <dbReference type="Proteomes" id="UP001217089"/>
    </source>
</evidence>
<evidence type="ECO:0000256" key="7">
    <source>
        <dbReference type="SAM" id="MobiDB-lite"/>
    </source>
</evidence>
<evidence type="ECO:0000256" key="6">
    <source>
        <dbReference type="RuleBase" id="RU362114"/>
    </source>
</evidence>
<keyword evidence="2 6" id="KW-0808">Transferase</keyword>
<keyword evidence="1 6" id="KW-0328">Glycosyltransferase</keyword>
<dbReference type="InterPro" id="IPR012317">
    <property type="entry name" value="Poly(ADP-ribose)pol_cat_dom"/>
</dbReference>
<keyword evidence="3" id="KW-0548">Nucleotidyltransferase</keyword>
<gene>
    <name evidence="9" type="ORF">KUTeg_018531</name>
</gene>